<evidence type="ECO:0000256" key="1">
    <source>
        <dbReference type="SAM" id="MobiDB-lite"/>
    </source>
</evidence>
<evidence type="ECO:0000313" key="2">
    <source>
        <dbReference type="Proteomes" id="UP001652625"/>
    </source>
</evidence>
<dbReference type="GeneID" id="136080967"/>
<protein>
    <submittedName>
        <fullName evidence="3">Zinc finger MYM-type protein 5-like</fullName>
    </submittedName>
</protein>
<name>A0ABM4BYU3_HYDVU</name>
<sequence>MISRHKSGYEKRKERQKRNEESSRGIRTQENLAFKISSKTQNDDYCDNGDIDSDPLSARSETEFVGISAQSDISTLSLYTDCANIDIGVVKVNVTPKKVEDAILKGPEPHPTTVSVEKHGCQFLTYLVSFRLKNKEIVPRDWLVWSKSKNALFCFPCRLFYKFHKQKSIFGTENGWQVNRGYKKLYDRIPDHEKSSNHKSCYIQWRNLEKNINKRTTIDCYTVKQIQNETQK</sequence>
<organism evidence="2 3">
    <name type="scientific">Hydra vulgaris</name>
    <name type="common">Hydra</name>
    <name type="synonym">Hydra attenuata</name>
    <dbReference type="NCBI Taxonomy" id="6087"/>
    <lineage>
        <taxon>Eukaryota</taxon>
        <taxon>Metazoa</taxon>
        <taxon>Cnidaria</taxon>
        <taxon>Hydrozoa</taxon>
        <taxon>Hydroidolina</taxon>
        <taxon>Anthoathecata</taxon>
        <taxon>Aplanulata</taxon>
        <taxon>Hydridae</taxon>
        <taxon>Hydra</taxon>
    </lineage>
</organism>
<feature type="region of interest" description="Disordered" evidence="1">
    <location>
        <begin position="1"/>
        <end position="48"/>
    </location>
</feature>
<proteinExistence type="predicted"/>
<dbReference type="RefSeq" id="XP_065654391.1">
    <property type="nucleotide sequence ID" value="XM_065798319.1"/>
</dbReference>
<feature type="compositionally biased region" description="Basic and acidic residues" evidence="1">
    <location>
        <begin position="7"/>
        <end position="24"/>
    </location>
</feature>
<gene>
    <name evidence="3" type="primary">LOC136080967</name>
</gene>
<keyword evidence="2" id="KW-1185">Reference proteome</keyword>
<dbReference type="Proteomes" id="UP001652625">
    <property type="component" value="Chromosome 06"/>
</dbReference>
<reference evidence="3" key="1">
    <citation type="submission" date="2025-08" db="UniProtKB">
        <authorList>
            <consortium name="RefSeq"/>
        </authorList>
    </citation>
    <scope>IDENTIFICATION</scope>
</reference>
<evidence type="ECO:0000313" key="3">
    <source>
        <dbReference type="RefSeq" id="XP_065654391.1"/>
    </source>
</evidence>
<accession>A0ABM4BYU3</accession>